<organism evidence="1 2">
    <name type="scientific">Corynespora cassiicola Philippines</name>
    <dbReference type="NCBI Taxonomy" id="1448308"/>
    <lineage>
        <taxon>Eukaryota</taxon>
        <taxon>Fungi</taxon>
        <taxon>Dikarya</taxon>
        <taxon>Ascomycota</taxon>
        <taxon>Pezizomycotina</taxon>
        <taxon>Dothideomycetes</taxon>
        <taxon>Pleosporomycetidae</taxon>
        <taxon>Pleosporales</taxon>
        <taxon>Corynesporascaceae</taxon>
        <taxon>Corynespora</taxon>
    </lineage>
</organism>
<protein>
    <submittedName>
        <fullName evidence="1">Uncharacterized protein</fullName>
    </submittedName>
</protein>
<proteinExistence type="predicted"/>
<name>A0A2T2NRY8_CORCC</name>
<accession>A0A2T2NRY8</accession>
<dbReference type="AlphaFoldDB" id="A0A2T2NRY8"/>
<dbReference type="EMBL" id="KZ678134">
    <property type="protein sequence ID" value="PSN68197.1"/>
    <property type="molecule type" value="Genomic_DNA"/>
</dbReference>
<dbReference type="Proteomes" id="UP000240883">
    <property type="component" value="Unassembled WGS sequence"/>
</dbReference>
<sequence>MVEVIKDSWHIVVETSQRYQIKDTISWTWPEEEHHFDVRFELKQIEKRPTMTDLKLHVFKTPNNHGIKHLRTWFEYGGCIVHQGLPQDDQFPAWLYLNLETNSDATSLEVHRPWTYAGGFLAKKPASMCREFPAAPNVAVFKSIDFKKADGTEFVLDESDKPEERLMAIPDLKASRLKGVTDTVVYKVAGSWGEASSREVQAMWHCPDVIIDPN</sequence>
<gene>
    <name evidence="1" type="ORF">BS50DRAFT_587398</name>
</gene>
<evidence type="ECO:0000313" key="1">
    <source>
        <dbReference type="EMBL" id="PSN68197.1"/>
    </source>
</evidence>
<evidence type="ECO:0000313" key="2">
    <source>
        <dbReference type="Proteomes" id="UP000240883"/>
    </source>
</evidence>
<reference evidence="1 2" key="1">
    <citation type="journal article" date="2018" name="Front. Microbiol.">
        <title>Genome-Wide Analysis of Corynespora cassiicola Leaf Fall Disease Putative Effectors.</title>
        <authorList>
            <person name="Lopez D."/>
            <person name="Ribeiro S."/>
            <person name="Label P."/>
            <person name="Fumanal B."/>
            <person name="Venisse J.S."/>
            <person name="Kohler A."/>
            <person name="de Oliveira R.R."/>
            <person name="Labutti K."/>
            <person name="Lipzen A."/>
            <person name="Lail K."/>
            <person name="Bauer D."/>
            <person name="Ohm R.A."/>
            <person name="Barry K.W."/>
            <person name="Spatafora J."/>
            <person name="Grigoriev I.V."/>
            <person name="Martin F.M."/>
            <person name="Pujade-Renaud V."/>
        </authorList>
    </citation>
    <scope>NUCLEOTIDE SEQUENCE [LARGE SCALE GENOMIC DNA]</scope>
    <source>
        <strain evidence="1 2">Philippines</strain>
    </source>
</reference>
<keyword evidence="2" id="KW-1185">Reference proteome</keyword>